<reference evidence="10 13" key="2">
    <citation type="submission" date="2016-11" db="EMBL/GenBank/DDBJ databases">
        <title>Genomic analysis of Caldithrix abyssi and proposal of a novel bacterial phylum Caldithrichaeota.</title>
        <authorList>
            <person name="Kublanov I."/>
            <person name="Sigalova O."/>
            <person name="Gavrilov S."/>
            <person name="Lebedinsky A."/>
            <person name="Ivanova N."/>
            <person name="Daum C."/>
            <person name="Reddy T."/>
            <person name="Klenk H.P."/>
            <person name="Goker M."/>
            <person name="Reva O."/>
            <person name="Miroshnichenko M."/>
            <person name="Kyprides N."/>
            <person name="Woyke T."/>
            <person name="Gelfand M."/>
        </authorList>
    </citation>
    <scope>NUCLEOTIDE SEQUENCE [LARGE SCALE GENOMIC DNA]</scope>
    <source>
        <strain evidence="10 13">LF13</strain>
    </source>
</reference>
<dbReference type="SUPFAM" id="SSF53756">
    <property type="entry name" value="UDP-Glycosyltransferase/glycogen phosphorylase"/>
    <property type="match status" value="1"/>
</dbReference>
<evidence type="ECO:0000259" key="9">
    <source>
        <dbReference type="Pfam" id="PF04413"/>
    </source>
</evidence>
<dbReference type="EMBL" id="CP018099">
    <property type="protein sequence ID" value="APF20943.1"/>
    <property type="molecule type" value="Genomic_DNA"/>
</dbReference>
<dbReference type="RefSeq" id="WP_006927629.1">
    <property type="nucleotide sequence ID" value="NZ_CM001402.1"/>
</dbReference>
<reference evidence="11 12" key="1">
    <citation type="submission" date="2011-09" db="EMBL/GenBank/DDBJ databases">
        <title>The permanent draft genome of Caldithrix abyssi DSM 13497.</title>
        <authorList>
            <consortium name="US DOE Joint Genome Institute (JGI-PGF)"/>
            <person name="Lucas S."/>
            <person name="Han J."/>
            <person name="Lapidus A."/>
            <person name="Bruce D."/>
            <person name="Goodwin L."/>
            <person name="Pitluck S."/>
            <person name="Peters L."/>
            <person name="Kyrpides N."/>
            <person name="Mavromatis K."/>
            <person name="Ivanova N."/>
            <person name="Mikhailova N."/>
            <person name="Chertkov O."/>
            <person name="Detter J.C."/>
            <person name="Tapia R."/>
            <person name="Han C."/>
            <person name="Land M."/>
            <person name="Hauser L."/>
            <person name="Markowitz V."/>
            <person name="Cheng J.-F."/>
            <person name="Hugenholtz P."/>
            <person name="Woyke T."/>
            <person name="Wu D."/>
            <person name="Spring S."/>
            <person name="Brambilla E."/>
            <person name="Klenk H.-P."/>
            <person name="Eisen J.A."/>
        </authorList>
    </citation>
    <scope>NUCLEOTIDE SEQUENCE [LARGE SCALE GENOMIC DNA]</scope>
    <source>
        <strain evidence="11 12">DSM 13497</strain>
    </source>
</reference>
<evidence type="ECO:0000313" key="10">
    <source>
        <dbReference type="EMBL" id="APF20943.1"/>
    </source>
</evidence>
<dbReference type="InterPro" id="IPR007507">
    <property type="entry name" value="Glycos_transf_N"/>
</dbReference>
<comment type="similarity">
    <text evidence="8">Belongs to the glycosyltransferase group 1 family.</text>
</comment>
<comment type="function">
    <text evidence="8">Involved in lipopolysaccharide (LPS) biosynthesis. Catalyzes the transfer of 3-deoxy-D-manno-octulosonate (Kdo) residue(s) from CMP-Kdo to lipid IV(A), the tetraacyldisaccharide-1,4'-bisphosphate precursor of lipid A.</text>
</comment>
<dbReference type="GO" id="GO:0009245">
    <property type="term" value="P:lipid A biosynthetic process"/>
    <property type="evidence" value="ECO:0007669"/>
    <property type="project" value="TreeGrafter"/>
</dbReference>
<organism evidence="11 12">
    <name type="scientific">Caldithrix abyssi DSM 13497</name>
    <dbReference type="NCBI Taxonomy" id="880073"/>
    <lineage>
        <taxon>Bacteria</taxon>
        <taxon>Pseudomonadati</taxon>
        <taxon>Calditrichota</taxon>
        <taxon>Calditrichia</taxon>
        <taxon>Calditrichales</taxon>
        <taxon>Calditrichaceae</taxon>
        <taxon>Caldithrix</taxon>
    </lineage>
</organism>
<name>H1XV97_CALAY</name>
<dbReference type="PaxDb" id="880073-Calab_0969"/>
<comment type="subcellular location">
    <subcellularLocation>
        <location evidence="8">Cell membrane</location>
    </subcellularLocation>
</comment>
<dbReference type="Pfam" id="PF04413">
    <property type="entry name" value="Glycos_transf_N"/>
    <property type="match status" value="1"/>
</dbReference>
<dbReference type="Proteomes" id="UP000183868">
    <property type="component" value="Chromosome"/>
</dbReference>
<sequence length="417" mass="47828" precursor="true">MRVLARIIYRFVFIPILLIGVHIAGLFNKKMKQAISGRYNAIRILRKLKDAQKPALMIHASSLGEFEHIRPIIHRLGDKFRIIVTFFSASGFEHAKKTMPDEVHVYLPFDLFWLWKKIFKQLKPEILIISKHDVWPNQVLAAKKMHIPLYLVNASLSPKSSRLNVFYRFLLQEAYAAFDTIFTISEDDARRFKKHFKIQRVKVVGDTKFDQVLIRKEIALKKGLLKKRWIDKRMLVLGSIWPEDYNAIKTGLLDLMRKYTDLKVIVVPHQPSEQFVGQLLDDFSSFGALTFSSKENLQTERALVVDVVGVLADLYKYAAWAYVGGSFKQGIHNVMEAAVYAIPVLFGPVYENSFEAVDLVNQNGALVVRTNDEFVEVMEKLMTDPGLTQVVGRKAGQYVQNKTGATDRLLKAFKLRP</sequence>
<dbReference type="eggNOG" id="COG1519">
    <property type="taxonomic scope" value="Bacteria"/>
</dbReference>
<dbReference type="UniPathway" id="UPA00958"/>
<dbReference type="HOGENOM" id="CLU_036146_2_1_0"/>
<dbReference type="OrthoDB" id="9789797at2"/>
<evidence type="ECO:0000256" key="2">
    <source>
        <dbReference type="ARBA" id="ARBA00012621"/>
    </source>
</evidence>
<evidence type="ECO:0000256" key="6">
    <source>
        <dbReference type="ARBA" id="ARBA00049183"/>
    </source>
</evidence>
<dbReference type="EMBL" id="CM001402">
    <property type="protein sequence ID" value="EHO40603.1"/>
    <property type="molecule type" value="Genomic_DNA"/>
</dbReference>
<evidence type="ECO:0000256" key="7">
    <source>
        <dbReference type="PIRSR" id="PIRSR639901-1"/>
    </source>
</evidence>
<dbReference type="PANTHER" id="PTHR42755">
    <property type="entry name" value="3-DEOXY-MANNO-OCTULOSONATE CYTIDYLYLTRANSFERASE"/>
    <property type="match status" value="1"/>
</dbReference>
<keyword evidence="8" id="KW-0812">Transmembrane</keyword>
<keyword evidence="8" id="KW-0448">Lipopolysaccharide biosynthesis</keyword>
<keyword evidence="8" id="KW-1003">Cell membrane</keyword>
<dbReference type="Gene3D" id="3.40.50.11720">
    <property type="entry name" value="3-Deoxy-D-manno-octulosonic-acid transferase, N-terminal domain"/>
    <property type="match status" value="1"/>
</dbReference>
<evidence type="ECO:0000313" key="13">
    <source>
        <dbReference type="Proteomes" id="UP000183868"/>
    </source>
</evidence>
<feature type="transmembrane region" description="Helical" evidence="8">
    <location>
        <begin position="7"/>
        <end position="27"/>
    </location>
</feature>
<feature type="domain" description="3-deoxy-D-manno-octulosonic-acid transferase N-terminal" evidence="9">
    <location>
        <begin position="50"/>
        <end position="211"/>
    </location>
</feature>
<accession>H1XV97</accession>
<keyword evidence="12" id="KW-1185">Reference proteome</keyword>
<feature type="active site" description="Proton acceptor" evidence="7">
    <location>
        <position position="65"/>
    </location>
</feature>
<evidence type="ECO:0000256" key="5">
    <source>
        <dbReference type="ARBA" id="ARBA00031445"/>
    </source>
</evidence>
<protein>
    <recommendedName>
        <fullName evidence="3 8">3-deoxy-D-manno-octulosonic acid transferase</fullName>
        <shortName evidence="8">Kdo transferase</shortName>
        <ecNumber evidence="2 8">2.4.99.12</ecNumber>
    </recommendedName>
    <alternativeName>
        <fullName evidence="5 8">Lipid IV(A) 3-deoxy-D-manno-octulosonic acid transferase</fullName>
    </alternativeName>
</protein>
<dbReference type="Proteomes" id="UP000004671">
    <property type="component" value="Chromosome"/>
</dbReference>
<comment type="pathway">
    <text evidence="1 8">Bacterial outer membrane biogenesis; LPS core biosynthesis.</text>
</comment>
<dbReference type="KEGG" id="caby:Cabys_4198"/>
<dbReference type="GO" id="GO:0009244">
    <property type="term" value="P:lipopolysaccharide core region biosynthetic process"/>
    <property type="evidence" value="ECO:0007669"/>
    <property type="project" value="UniProtKB-UniRule"/>
</dbReference>
<dbReference type="AlphaFoldDB" id="H1XV97"/>
<dbReference type="InterPro" id="IPR039901">
    <property type="entry name" value="Kdotransferase"/>
</dbReference>
<dbReference type="Gene3D" id="3.40.50.2000">
    <property type="entry name" value="Glycogen Phosphorylase B"/>
    <property type="match status" value="1"/>
</dbReference>
<evidence type="ECO:0000256" key="3">
    <source>
        <dbReference type="ARBA" id="ARBA00019077"/>
    </source>
</evidence>
<dbReference type="STRING" id="880073.Cabys_4198"/>
<dbReference type="EC" id="2.4.99.12" evidence="2 8"/>
<dbReference type="InParanoid" id="H1XV97"/>
<dbReference type="GO" id="GO:0005886">
    <property type="term" value="C:plasma membrane"/>
    <property type="evidence" value="ECO:0007669"/>
    <property type="project" value="UniProtKB-SubCell"/>
</dbReference>
<evidence type="ECO:0000313" key="12">
    <source>
        <dbReference type="Proteomes" id="UP000004671"/>
    </source>
</evidence>
<comment type="catalytic activity">
    <reaction evidence="6 8">
        <text>lipid IVA (E. coli) + CMP-3-deoxy-beta-D-manno-octulosonate = alpha-Kdo-(2-&gt;6)-lipid IVA (E. coli) + CMP + H(+)</text>
        <dbReference type="Rhea" id="RHEA:28066"/>
        <dbReference type="ChEBI" id="CHEBI:15378"/>
        <dbReference type="ChEBI" id="CHEBI:58603"/>
        <dbReference type="ChEBI" id="CHEBI:60364"/>
        <dbReference type="ChEBI" id="CHEBI:60377"/>
        <dbReference type="ChEBI" id="CHEBI:85987"/>
        <dbReference type="EC" id="2.4.99.12"/>
    </reaction>
</comment>
<proteinExistence type="inferred from homology"/>
<evidence type="ECO:0000313" key="11">
    <source>
        <dbReference type="EMBL" id="EHO40603.1"/>
    </source>
</evidence>
<dbReference type="PANTHER" id="PTHR42755:SF1">
    <property type="entry name" value="3-DEOXY-D-MANNO-OCTULOSONIC ACID TRANSFERASE, MITOCHONDRIAL-RELATED"/>
    <property type="match status" value="1"/>
</dbReference>
<gene>
    <name evidence="10" type="ORF">Cabys_4198</name>
    <name evidence="11" type="ORF">Calab_0969</name>
</gene>
<dbReference type="InterPro" id="IPR038107">
    <property type="entry name" value="Glycos_transf_N_sf"/>
</dbReference>
<evidence type="ECO:0000256" key="1">
    <source>
        <dbReference type="ARBA" id="ARBA00004713"/>
    </source>
</evidence>
<keyword evidence="8" id="KW-0472">Membrane</keyword>
<keyword evidence="4 8" id="KW-0808">Transferase</keyword>
<dbReference type="FunCoup" id="H1XV97">
    <property type="interactions" value="229"/>
</dbReference>
<dbReference type="GO" id="GO:0043842">
    <property type="term" value="F:Kdo transferase activity"/>
    <property type="evidence" value="ECO:0007669"/>
    <property type="project" value="UniProtKB-EC"/>
</dbReference>
<evidence type="ECO:0000256" key="4">
    <source>
        <dbReference type="ARBA" id="ARBA00022679"/>
    </source>
</evidence>
<evidence type="ECO:0000256" key="8">
    <source>
        <dbReference type="RuleBase" id="RU365103"/>
    </source>
</evidence>
<keyword evidence="8" id="KW-1133">Transmembrane helix</keyword>